<dbReference type="InterPro" id="IPR018060">
    <property type="entry name" value="HTH_AraC"/>
</dbReference>
<evidence type="ECO:0000256" key="2">
    <source>
        <dbReference type="ARBA" id="ARBA00023125"/>
    </source>
</evidence>
<dbReference type="InterPro" id="IPR032687">
    <property type="entry name" value="AraC-type_N"/>
</dbReference>
<evidence type="ECO:0000313" key="7">
    <source>
        <dbReference type="Proteomes" id="UP000672934"/>
    </source>
</evidence>
<feature type="region of interest" description="Disordered" evidence="4">
    <location>
        <begin position="341"/>
        <end position="381"/>
    </location>
</feature>
<accession>A0A916IYL3</accession>
<keyword evidence="2" id="KW-0238">DNA-binding</keyword>
<dbReference type="PROSITE" id="PS01124">
    <property type="entry name" value="HTH_ARAC_FAMILY_2"/>
    <property type="match status" value="1"/>
</dbReference>
<feature type="domain" description="HTH araC/xylS-type" evidence="5">
    <location>
        <begin position="251"/>
        <end position="333"/>
    </location>
</feature>
<dbReference type="PANTHER" id="PTHR47894">
    <property type="entry name" value="HTH-TYPE TRANSCRIPTIONAL REGULATOR GADX"/>
    <property type="match status" value="1"/>
</dbReference>
<dbReference type="EMBL" id="CAJPUY010000022">
    <property type="protein sequence ID" value="CAG2154684.1"/>
    <property type="molecule type" value="Genomic_DNA"/>
</dbReference>
<protein>
    <submittedName>
        <fullName evidence="6">HTH-type transcriptional regulator VirS</fullName>
    </submittedName>
</protein>
<evidence type="ECO:0000256" key="4">
    <source>
        <dbReference type="SAM" id="MobiDB-lite"/>
    </source>
</evidence>
<dbReference type="PANTHER" id="PTHR47894:SF4">
    <property type="entry name" value="HTH-TYPE TRANSCRIPTIONAL REGULATOR GADX"/>
    <property type="match status" value="1"/>
</dbReference>
<dbReference type="GO" id="GO:0000976">
    <property type="term" value="F:transcription cis-regulatory region binding"/>
    <property type="evidence" value="ECO:0007669"/>
    <property type="project" value="TreeGrafter"/>
</dbReference>
<keyword evidence="7" id="KW-1185">Reference proteome</keyword>
<keyword evidence="1" id="KW-0805">Transcription regulation</keyword>
<feature type="compositionally biased region" description="Basic and acidic residues" evidence="4">
    <location>
        <begin position="347"/>
        <end position="357"/>
    </location>
</feature>
<keyword evidence="3" id="KW-0804">Transcription</keyword>
<organism evidence="6 7">
    <name type="scientific">Cupriavidus yeoncheonensis</name>
    <dbReference type="NCBI Taxonomy" id="1462994"/>
    <lineage>
        <taxon>Bacteria</taxon>
        <taxon>Pseudomonadati</taxon>
        <taxon>Pseudomonadota</taxon>
        <taxon>Betaproteobacteria</taxon>
        <taxon>Burkholderiales</taxon>
        <taxon>Burkholderiaceae</taxon>
        <taxon>Cupriavidus</taxon>
    </lineage>
</organism>
<gene>
    <name evidence="6" type="primary">virS_9</name>
    <name evidence="6" type="ORF">LMG31506_05161</name>
</gene>
<dbReference type="Gene3D" id="1.10.10.60">
    <property type="entry name" value="Homeodomain-like"/>
    <property type="match status" value="1"/>
</dbReference>
<reference evidence="6" key="1">
    <citation type="submission" date="2021-03" db="EMBL/GenBank/DDBJ databases">
        <authorList>
            <person name="Peeters C."/>
        </authorList>
    </citation>
    <scope>NUCLEOTIDE SEQUENCE</scope>
    <source>
        <strain evidence="6">LMG 31506</strain>
    </source>
</reference>
<evidence type="ECO:0000259" key="5">
    <source>
        <dbReference type="PROSITE" id="PS01124"/>
    </source>
</evidence>
<dbReference type="AlphaFoldDB" id="A0A916IYL3"/>
<comment type="caution">
    <text evidence="6">The sequence shown here is derived from an EMBL/GenBank/DDBJ whole genome shotgun (WGS) entry which is preliminary data.</text>
</comment>
<dbReference type="Pfam" id="PF12625">
    <property type="entry name" value="Arabinose_bd"/>
    <property type="match status" value="1"/>
</dbReference>
<evidence type="ECO:0000256" key="1">
    <source>
        <dbReference type="ARBA" id="ARBA00023015"/>
    </source>
</evidence>
<dbReference type="SMART" id="SM00342">
    <property type="entry name" value="HTH_ARAC"/>
    <property type="match status" value="1"/>
</dbReference>
<dbReference type="GO" id="GO:0005829">
    <property type="term" value="C:cytosol"/>
    <property type="evidence" value="ECO:0007669"/>
    <property type="project" value="TreeGrafter"/>
</dbReference>
<name>A0A916IYL3_9BURK</name>
<dbReference type="Pfam" id="PF12833">
    <property type="entry name" value="HTH_18"/>
    <property type="match status" value="1"/>
</dbReference>
<sequence>MQSVGKLIRSASLNGYVELVKSLGRDPHAYLRAVGLSAGLLENPEQLIPSHAVRELLELTALATGIEDFALRLAGQRTFSNLGPISLVLKEEPTPRQALDTLCRYLKLLSATLVTHVEDNGHAVIVREDLLPSPGLSTRQAMELAVGVKFRILRELIGPRWQPVEVCFTHRAPADATAHRAFFGCLPKFNQSFNGMVCMAADLQIPRTPGDPGAARFARDYLEAALRHRAEGVRESCRALMLVLLPAGRCTAEQLAHRLRVDRRTLHRYLSAEGLTFSSLLDQVRQELVVRHLQESDQPIGEVASLLGFSTLSSFSHWFRAAFGCSATDWRRQRAQPVIRSTPDRQALVHDGKRQSAEPDACGEQAATSVHARSLNEQIPP</sequence>
<dbReference type="SUPFAM" id="SSF46689">
    <property type="entry name" value="Homeodomain-like"/>
    <property type="match status" value="1"/>
</dbReference>
<dbReference type="GO" id="GO:0003700">
    <property type="term" value="F:DNA-binding transcription factor activity"/>
    <property type="evidence" value="ECO:0007669"/>
    <property type="project" value="InterPro"/>
</dbReference>
<dbReference type="InterPro" id="IPR009057">
    <property type="entry name" value="Homeodomain-like_sf"/>
</dbReference>
<evidence type="ECO:0000256" key="3">
    <source>
        <dbReference type="ARBA" id="ARBA00023163"/>
    </source>
</evidence>
<evidence type="ECO:0000313" key="6">
    <source>
        <dbReference type="EMBL" id="CAG2154684.1"/>
    </source>
</evidence>
<dbReference type="RefSeq" id="WP_211950013.1">
    <property type="nucleotide sequence ID" value="NZ_CAJPUY010000022.1"/>
</dbReference>
<proteinExistence type="predicted"/>
<dbReference type="Proteomes" id="UP000672934">
    <property type="component" value="Unassembled WGS sequence"/>
</dbReference>